<dbReference type="Pfam" id="PF07701">
    <property type="entry name" value="HNOBA"/>
    <property type="match status" value="1"/>
</dbReference>
<evidence type="ECO:0000256" key="3">
    <source>
        <dbReference type="ARBA" id="ARBA00022692"/>
    </source>
</evidence>
<comment type="similarity">
    <text evidence="10">Belongs to the adenylyl cyclase class-4/guanylyl cyclase family.</text>
</comment>
<dbReference type="SUPFAM" id="SSF55073">
    <property type="entry name" value="Nucleotide cyclase"/>
    <property type="match status" value="1"/>
</dbReference>
<keyword evidence="13" id="KW-1185">Reference proteome</keyword>
<keyword evidence="4" id="KW-0732">Signal</keyword>
<keyword evidence="5" id="KW-0547">Nucleotide-binding</keyword>
<evidence type="ECO:0000256" key="11">
    <source>
        <dbReference type="SAM" id="MobiDB-lite"/>
    </source>
</evidence>
<feature type="compositionally biased region" description="Polar residues" evidence="11">
    <location>
        <begin position="480"/>
        <end position="489"/>
    </location>
</feature>
<feature type="region of interest" description="Disordered" evidence="11">
    <location>
        <begin position="304"/>
        <end position="716"/>
    </location>
</feature>
<keyword evidence="6" id="KW-1133">Transmembrane helix</keyword>
<dbReference type="Gene3D" id="6.10.250.780">
    <property type="match status" value="1"/>
</dbReference>
<feature type="domain" description="Guanylate cyclase" evidence="12">
    <location>
        <begin position="62"/>
        <end position="190"/>
    </location>
</feature>
<sequence>MFLGLPGKRLDETTAELKKTSVALEKEKHKTETLLHQMLPRRVAKALTNGEKVEAEKFDQVTVLFSDIVTFTNIAAACTPMDIVNMLNEMYQRFDQRTSQHNVYKVETIGDAYMVVSGVPDRTAMHAQPVANFALDMIEDAGLVKSPATGLPLQIRVGVHTGPVVAGVVGVKMPRYCLFGDTVNTASRMESHGVPGRIHLSPTAYKALRGWGYAFKERGEMEVKGKGRMSTYFLMGHLHRRLADPSDPYSDLDVRQDSSEAAQNDDVTHTTADVLTQQHTQTMTSGFSTTEAHVISLIAPESGDVKSGQVAPHGSMTSLATPPSVTDSADGFVSRSESPTIGRIEPQSSKPDGSPCRSETVKTSPVRPSNISADHETRRLSQTCSTASHPSHVTSQTLPGAGTSVMMTSEGRSHSPCAGHTTIPAEHTSHTTQHTSHTTQHTTLPAKPTPLPAEHTTLQTEHTSHTTTSSTSSDVTTDTPHNSKPTSATDPAPHFSPDSPLGHVVGRSSPRNDQCVYVNGSFKGAYGPQVRGQSQTHQESAGAKGGSLTNHGNDPSKNNTSNNDNSTNNDNSNTNNITNDDNNTSTVTNNDSRSNNVTNADTDNSRGSITNSTNNDNNHTTIATTNNTTTNNNNHHPTSAVNNPPELKSTSPPSQPPEGSPNLSRSETYPGVHTTTAERDSNPGPVSASHGDLHRLQARGKEKKRRKHRSKLCSVT</sequence>
<feature type="compositionally biased region" description="Low complexity" evidence="11">
    <location>
        <begin position="553"/>
        <end position="599"/>
    </location>
</feature>
<gene>
    <name evidence="14" type="primary">LOC101851023</name>
</gene>
<evidence type="ECO:0000313" key="14">
    <source>
        <dbReference type="RefSeq" id="XP_012935424.2"/>
    </source>
</evidence>
<dbReference type="PROSITE" id="PS00452">
    <property type="entry name" value="GUANYLATE_CYCLASE_1"/>
    <property type="match status" value="1"/>
</dbReference>
<evidence type="ECO:0000256" key="8">
    <source>
        <dbReference type="ARBA" id="ARBA00023239"/>
    </source>
</evidence>
<proteinExistence type="inferred from homology"/>
<accession>A0ABM0ZVJ8</accession>
<dbReference type="PROSITE" id="PS50125">
    <property type="entry name" value="GUANYLATE_CYCLASE_2"/>
    <property type="match status" value="1"/>
</dbReference>
<feature type="region of interest" description="Disordered" evidence="11">
    <location>
        <begin position="247"/>
        <end position="267"/>
    </location>
</feature>
<evidence type="ECO:0000256" key="1">
    <source>
        <dbReference type="ARBA" id="ARBA00004479"/>
    </source>
</evidence>
<dbReference type="PANTHER" id="PTHR11920:SF335">
    <property type="entry name" value="GUANYLATE CYCLASE"/>
    <property type="match status" value="1"/>
</dbReference>
<reference evidence="14" key="1">
    <citation type="submission" date="2025-08" db="UniProtKB">
        <authorList>
            <consortium name="RefSeq"/>
        </authorList>
    </citation>
    <scope>IDENTIFICATION</scope>
</reference>
<evidence type="ECO:0000256" key="9">
    <source>
        <dbReference type="ARBA" id="ARBA00023293"/>
    </source>
</evidence>
<keyword evidence="8 10" id="KW-0456">Lyase</keyword>
<evidence type="ECO:0000313" key="13">
    <source>
        <dbReference type="Proteomes" id="UP000694888"/>
    </source>
</evidence>
<evidence type="ECO:0000256" key="2">
    <source>
        <dbReference type="ARBA" id="ARBA00012202"/>
    </source>
</evidence>
<dbReference type="Proteomes" id="UP000694888">
    <property type="component" value="Unplaced"/>
</dbReference>
<dbReference type="InterPro" id="IPR011645">
    <property type="entry name" value="HNOB_dom_associated"/>
</dbReference>
<dbReference type="CDD" id="cd07302">
    <property type="entry name" value="CHD"/>
    <property type="match status" value="1"/>
</dbReference>
<name>A0ABM0ZVJ8_APLCA</name>
<dbReference type="InterPro" id="IPR018297">
    <property type="entry name" value="A/G_cyclase_CS"/>
</dbReference>
<organism evidence="13 14">
    <name type="scientific">Aplysia californica</name>
    <name type="common">California sea hare</name>
    <dbReference type="NCBI Taxonomy" id="6500"/>
    <lineage>
        <taxon>Eukaryota</taxon>
        <taxon>Metazoa</taxon>
        <taxon>Spiralia</taxon>
        <taxon>Lophotrochozoa</taxon>
        <taxon>Mollusca</taxon>
        <taxon>Gastropoda</taxon>
        <taxon>Heterobranchia</taxon>
        <taxon>Euthyneura</taxon>
        <taxon>Tectipleura</taxon>
        <taxon>Aplysiida</taxon>
        <taxon>Aplysioidea</taxon>
        <taxon>Aplysiidae</taxon>
        <taxon>Aplysia</taxon>
    </lineage>
</organism>
<feature type="compositionally biased region" description="Basic residues" evidence="11">
    <location>
        <begin position="696"/>
        <end position="716"/>
    </location>
</feature>
<dbReference type="InterPro" id="IPR001054">
    <property type="entry name" value="A/G_cyclase"/>
</dbReference>
<feature type="compositionally biased region" description="Polar residues" evidence="11">
    <location>
        <begin position="600"/>
        <end position="609"/>
    </location>
</feature>
<evidence type="ECO:0000256" key="10">
    <source>
        <dbReference type="RuleBase" id="RU000405"/>
    </source>
</evidence>
<dbReference type="RefSeq" id="XP_012935424.2">
    <property type="nucleotide sequence ID" value="XM_013079970.2"/>
</dbReference>
<keyword evidence="7" id="KW-0472">Membrane</keyword>
<dbReference type="GeneID" id="101851023"/>
<feature type="compositionally biased region" description="Polar residues" evidence="11">
    <location>
        <begin position="361"/>
        <end position="372"/>
    </location>
</feature>
<keyword evidence="9" id="KW-0141">cGMP biosynthesis</keyword>
<dbReference type="SMART" id="SM00044">
    <property type="entry name" value="CYCc"/>
    <property type="match status" value="1"/>
</dbReference>
<dbReference type="PANTHER" id="PTHR11920">
    <property type="entry name" value="GUANYLYL CYCLASE"/>
    <property type="match status" value="1"/>
</dbReference>
<dbReference type="InterPro" id="IPR050401">
    <property type="entry name" value="Cyclic_nucleotide_synthase"/>
</dbReference>
<evidence type="ECO:0000256" key="7">
    <source>
        <dbReference type="ARBA" id="ARBA00023136"/>
    </source>
</evidence>
<protein>
    <recommendedName>
        <fullName evidence="2">guanylate cyclase</fullName>
        <ecNumber evidence="2">4.6.1.2</ecNumber>
    </recommendedName>
</protein>
<feature type="compositionally biased region" description="Polar residues" evidence="11">
    <location>
        <begin position="315"/>
        <end position="327"/>
    </location>
</feature>
<feature type="compositionally biased region" description="Polar residues" evidence="11">
    <location>
        <begin position="380"/>
        <end position="398"/>
    </location>
</feature>
<evidence type="ECO:0000256" key="5">
    <source>
        <dbReference type="ARBA" id="ARBA00022741"/>
    </source>
</evidence>
<evidence type="ECO:0000256" key="6">
    <source>
        <dbReference type="ARBA" id="ARBA00022989"/>
    </source>
</evidence>
<evidence type="ECO:0000259" key="12">
    <source>
        <dbReference type="PROSITE" id="PS50125"/>
    </source>
</evidence>
<dbReference type="EC" id="4.6.1.2" evidence="2"/>
<comment type="subcellular location">
    <subcellularLocation>
        <location evidence="1">Membrane</location>
        <topology evidence="1">Single-pass type I membrane protein</topology>
    </subcellularLocation>
</comment>
<dbReference type="Pfam" id="PF00211">
    <property type="entry name" value="Guanylate_cyc"/>
    <property type="match status" value="1"/>
</dbReference>
<feature type="compositionally biased region" description="Low complexity" evidence="11">
    <location>
        <begin position="430"/>
        <end position="479"/>
    </location>
</feature>
<dbReference type="InterPro" id="IPR029787">
    <property type="entry name" value="Nucleotide_cyclase"/>
</dbReference>
<keyword evidence="3" id="KW-0812">Transmembrane</keyword>
<evidence type="ECO:0000256" key="4">
    <source>
        <dbReference type="ARBA" id="ARBA00022729"/>
    </source>
</evidence>
<dbReference type="Gene3D" id="3.30.70.1230">
    <property type="entry name" value="Nucleotide cyclase"/>
    <property type="match status" value="1"/>
</dbReference>
<feature type="compositionally biased region" description="Low complexity" evidence="11">
    <location>
        <begin position="610"/>
        <end position="638"/>
    </location>
</feature>